<feature type="region of interest" description="Disordered" evidence="1">
    <location>
        <begin position="1"/>
        <end position="44"/>
    </location>
</feature>
<feature type="compositionally biased region" description="Basic and acidic residues" evidence="1">
    <location>
        <begin position="19"/>
        <end position="31"/>
    </location>
</feature>
<accession>A0A8J5WM93</accession>
<evidence type="ECO:0000256" key="1">
    <source>
        <dbReference type="SAM" id="MobiDB-lite"/>
    </source>
</evidence>
<evidence type="ECO:0000313" key="2">
    <source>
        <dbReference type="EMBL" id="KAG8091477.1"/>
    </source>
</evidence>
<gene>
    <name evidence="2" type="ORF">GUJ93_ZPchr0012g19211</name>
</gene>
<comment type="caution">
    <text evidence="2">The sequence shown here is derived from an EMBL/GenBank/DDBJ whole genome shotgun (WGS) entry which is preliminary data.</text>
</comment>
<reference evidence="2" key="2">
    <citation type="submission" date="2021-02" db="EMBL/GenBank/DDBJ databases">
        <authorList>
            <person name="Kimball J.A."/>
            <person name="Haas M.W."/>
            <person name="Macchietto M."/>
            <person name="Kono T."/>
            <person name="Duquette J."/>
            <person name="Shao M."/>
        </authorList>
    </citation>
    <scope>NUCLEOTIDE SEQUENCE</scope>
    <source>
        <tissue evidence="2">Fresh leaf tissue</tissue>
    </source>
</reference>
<evidence type="ECO:0000313" key="3">
    <source>
        <dbReference type="Proteomes" id="UP000729402"/>
    </source>
</evidence>
<feature type="region of interest" description="Disordered" evidence="1">
    <location>
        <begin position="59"/>
        <end position="108"/>
    </location>
</feature>
<reference evidence="2" key="1">
    <citation type="journal article" date="2021" name="bioRxiv">
        <title>Whole Genome Assembly and Annotation of Northern Wild Rice, Zizania palustris L., Supports a Whole Genome Duplication in the Zizania Genus.</title>
        <authorList>
            <person name="Haas M."/>
            <person name="Kono T."/>
            <person name="Macchietto M."/>
            <person name="Millas R."/>
            <person name="McGilp L."/>
            <person name="Shao M."/>
            <person name="Duquette J."/>
            <person name="Hirsch C.N."/>
            <person name="Kimball J."/>
        </authorList>
    </citation>
    <scope>NUCLEOTIDE SEQUENCE</scope>
    <source>
        <tissue evidence="2">Fresh leaf tissue</tissue>
    </source>
</reference>
<dbReference type="AlphaFoldDB" id="A0A8J5WM93"/>
<sequence>MVPGEHEGWAEPDPIGAEPRSRDEAGGDARPRLGTRSLGSSAWGLETGEAFELRGVVWTPKTQASRAPTGGKRGIPKGCDARSRPRHVTRKALQSRNRDRRPIPVQSS</sequence>
<keyword evidence="3" id="KW-1185">Reference proteome</keyword>
<proteinExistence type="predicted"/>
<dbReference type="EMBL" id="JAAALK010000080">
    <property type="protein sequence ID" value="KAG8091477.1"/>
    <property type="molecule type" value="Genomic_DNA"/>
</dbReference>
<protein>
    <submittedName>
        <fullName evidence="2">Uncharacterized protein</fullName>
    </submittedName>
</protein>
<dbReference type="Proteomes" id="UP000729402">
    <property type="component" value="Unassembled WGS sequence"/>
</dbReference>
<organism evidence="2 3">
    <name type="scientific">Zizania palustris</name>
    <name type="common">Northern wild rice</name>
    <dbReference type="NCBI Taxonomy" id="103762"/>
    <lineage>
        <taxon>Eukaryota</taxon>
        <taxon>Viridiplantae</taxon>
        <taxon>Streptophyta</taxon>
        <taxon>Embryophyta</taxon>
        <taxon>Tracheophyta</taxon>
        <taxon>Spermatophyta</taxon>
        <taxon>Magnoliopsida</taxon>
        <taxon>Liliopsida</taxon>
        <taxon>Poales</taxon>
        <taxon>Poaceae</taxon>
        <taxon>BOP clade</taxon>
        <taxon>Oryzoideae</taxon>
        <taxon>Oryzeae</taxon>
        <taxon>Zizaniinae</taxon>
        <taxon>Zizania</taxon>
    </lineage>
</organism>
<name>A0A8J5WM93_ZIZPA</name>